<dbReference type="AlphaFoldDB" id="A0A0V1JIL5"/>
<evidence type="ECO:0000313" key="3">
    <source>
        <dbReference type="Proteomes" id="UP000054805"/>
    </source>
</evidence>
<proteinExistence type="predicted"/>
<keyword evidence="1" id="KW-0472">Membrane</keyword>
<sequence>MRRFIYPRKIGGGVCALKFPDFLLPLADMGFSKQSLKQFVRFSCFLFCIFFIALGKMHSVGGQLVSFVVVVVVVGGGGGGGLATPPPPPPPPPPPNYHYYLHRFVVHFSFSSSLAGILTYSHAHYILFNVGCAN</sequence>
<evidence type="ECO:0000256" key="1">
    <source>
        <dbReference type="SAM" id="Phobius"/>
    </source>
</evidence>
<feature type="transmembrane region" description="Helical" evidence="1">
    <location>
        <begin position="64"/>
        <end position="84"/>
    </location>
</feature>
<name>A0A0V1JIL5_TRIPS</name>
<comment type="caution">
    <text evidence="2">The sequence shown here is derived from an EMBL/GenBank/DDBJ whole genome shotgun (WGS) entry which is preliminary data.</text>
</comment>
<keyword evidence="1" id="KW-1133">Transmembrane helix</keyword>
<dbReference type="EMBL" id="JYDS01000002">
    <property type="protein sequence ID" value="KRZ34793.1"/>
    <property type="molecule type" value="Genomic_DNA"/>
</dbReference>
<protein>
    <submittedName>
        <fullName evidence="2">Uncharacterized protein</fullName>
    </submittedName>
</protein>
<reference evidence="2 3" key="1">
    <citation type="submission" date="2015-01" db="EMBL/GenBank/DDBJ databases">
        <title>Evolution of Trichinella species and genotypes.</title>
        <authorList>
            <person name="Korhonen P.K."/>
            <person name="Edoardo P."/>
            <person name="Giuseppe L.R."/>
            <person name="Gasser R.B."/>
        </authorList>
    </citation>
    <scope>NUCLEOTIDE SEQUENCE [LARGE SCALE GENOMIC DNA]</scope>
    <source>
        <strain evidence="2">ISS588</strain>
    </source>
</reference>
<feature type="transmembrane region" description="Helical" evidence="1">
    <location>
        <begin position="104"/>
        <end position="128"/>
    </location>
</feature>
<organism evidence="2 3">
    <name type="scientific">Trichinella pseudospiralis</name>
    <name type="common">Parasitic roundworm</name>
    <dbReference type="NCBI Taxonomy" id="6337"/>
    <lineage>
        <taxon>Eukaryota</taxon>
        <taxon>Metazoa</taxon>
        <taxon>Ecdysozoa</taxon>
        <taxon>Nematoda</taxon>
        <taxon>Enoplea</taxon>
        <taxon>Dorylaimia</taxon>
        <taxon>Trichinellida</taxon>
        <taxon>Trichinellidae</taxon>
        <taxon>Trichinella</taxon>
    </lineage>
</organism>
<keyword evidence="3" id="KW-1185">Reference proteome</keyword>
<gene>
    <name evidence="2" type="ORF">T4B_5075</name>
</gene>
<dbReference type="Proteomes" id="UP000054805">
    <property type="component" value="Unassembled WGS sequence"/>
</dbReference>
<feature type="transmembrane region" description="Helical" evidence="1">
    <location>
        <begin position="39"/>
        <end position="57"/>
    </location>
</feature>
<keyword evidence="1" id="KW-0812">Transmembrane</keyword>
<accession>A0A0V1JIL5</accession>
<evidence type="ECO:0000313" key="2">
    <source>
        <dbReference type="EMBL" id="KRZ34793.1"/>
    </source>
</evidence>